<dbReference type="CDD" id="cd12208">
    <property type="entry name" value="DIP1984-like"/>
    <property type="match status" value="1"/>
</dbReference>
<name>A0A261EQ85_9BIFI</name>
<dbReference type="Gene3D" id="6.10.320.10">
    <property type="match status" value="1"/>
</dbReference>
<reference evidence="1 2" key="1">
    <citation type="journal article" date="2017" name="BMC Genomics">
        <title>Comparative genomic and phylogenomic analyses of the Bifidobacteriaceae family.</title>
        <authorList>
            <person name="Lugli G.A."/>
            <person name="Milani C."/>
            <person name="Turroni F."/>
            <person name="Duranti S."/>
            <person name="Mancabelli L."/>
            <person name="Mangifesta M."/>
            <person name="Ferrario C."/>
            <person name="Modesto M."/>
            <person name="Mattarelli P."/>
            <person name="Jiri K."/>
            <person name="van Sinderen D."/>
            <person name="Ventura M."/>
        </authorList>
    </citation>
    <scope>NUCLEOTIDE SEQUENCE [LARGE SCALE GENOMIC DNA]</scope>
    <source>
        <strain evidence="1 2">DSM 24742</strain>
    </source>
</reference>
<dbReference type="EMBL" id="MWWR01000024">
    <property type="protein sequence ID" value="OZG49011.1"/>
    <property type="molecule type" value="Genomic_DNA"/>
</dbReference>
<gene>
    <name evidence="1" type="ORF">PSRA_1743</name>
</gene>
<dbReference type="NCBIfam" id="NF038048">
    <property type="entry name" value="DIP1984_fam"/>
    <property type="match status" value="1"/>
</dbReference>
<sequence>MKLAEALQERADLKVKIDDLSGRLMRNALVQEGEKPVEDPQALLVALDAAIDRLAVLIANINLTNDRTVVDGRTITQIIAQKDCEGTRLVAYRQLIRSASASTDRARGAEIRIRPTVDVAALRKEADRIAKRIRLLDNTLQATNWSTELMERDDAASGSGAAS</sequence>
<dbReference type="Proteomes" id="UP000216725">
    <property type="component" value="Unassembled WGS sequence"/>
</dbReference>
<dbReference type="Pfam" id="PF20935">
    <property type="entry name" value="DUF6847"/>
    <property type="match status" value="1"/>
</dbReference>
<comment type="caution">
    <text evidence="1">The sequence shown here is derived from an EMBL/GenBank/DDBJ whole genome shotgun (WGS) entry which is preliminary data.</text>
</comment>
<accession>A0A261EQ85</accession>
<keyword evidence="2" id="KW-1185">Reference proteome</keyword>
<dbReference type="AlphaFoldDB" id="A0A261EQ85"/>
<dbReference type="RefSeq" id="WP_094661536.1">
    <property type="nucleotide sequence ID" value="NZ_MWWR01000024.1"/>
</dbReference>
<dbReference type="InterPro" id="IPR047741">
    <property type="entry name" value="DIP1984-like"/>
</dbReference>
<evidence type="ECO:0000313" key="2">
    <source>
        <dbReference type="Proteomes" id="UP000216725"/>
    </source>
</evidence>
<organism evidence="1 2">
    <name type="scientific">Pseudoscardovia radai</name>
    <dbReference type="NCBI Taxonomy" id="987066"/>
    <lineage>
        <taxon>Bacteria</taxon>
        <taxon>Bacillati</taxon>
        <taxon>Actinomycetota</taxon>
        <taxon>Actinomycetes</taxon>
        <taxon>Bifidobacteriales</taxon>
        <taxon>Bifidobacteriaceae</taxon>
        <taxon>Pseudoscardovia</taxon>
    </lineage>
</organism>
<protein>
    <submittedName>
        <fullName evidence="1">Septicolysin</fullName>
    </submittedName>
</protein>
<proteinExistence type="predicted"/>
<dbReference type="OrthoDB" id="3730241at2"/>
<evidence type="ECO:0000313" key="1">
    <source>
        <dbReference type="EMBL" id="OZG49011.1"/>
    </source>
</evidence>